<dbReference type="Proteomes" id="UP000053477">
    <property type="component" value="Unassembled WGS sequence"/>
</dbReference>
<evidence type="ECO:0000256" key="1">
    <source>
        <dbReference type="ARBA" id="ARBA00006499"/>
    </source>
</evidence>
<reference evidence="11 12" key="1">
    <citation type="submission" date="2015-04" db="EMBL/GenBank/DDBJ databases">
        <title>Complete genome sequence of Schizopora paradoxa KUC8140, a cosmopolitan wood degrader in East Asia.</title>
        <authorList>
            <consortium name="DOE Joint Genome Institute"/>
            <person name="Min B."/>
            <person name="Park H."/>
            <person name="Jang Y."/>
            <person name="Kim J.-J."/>
            <person name="Kim K.H."/>
            <person name="Pangilinan J."/>
            <person name="Lipzen A."/>
            <person name="Riley R."/>
            <person name="Grigoriev I.V."/>
            <person name="Spatafora J.W."/>
            <person name="Choi I.-G."/>
        </authorList>
    </citation>
    <scope>NUCLEOTIDE SEQUENCE [LARGE SCALE GENOMIC DNA]</scope>
    <source>
        <strain evidence="11 12">KUC8140</strain>
    </source>
</reference>
<dbReference type="InterPro" id="IPR003140">
    <property type="entry name" value="PLipase/COase/thioEstase"/>
</dbReference>
<evidence type="ECO:0000256" key="9">
    <source>
        <dbReference type="ARBA" id="ARBA00047337"/>
    </source>
</evidence>
<protein>
    <recommendedName>
        <fullName evidence="3">Acyl-protein thioesterase 1</fullName>
        <ecNumber evidence="2">3.1.2.22</ecNumber>
    </recommendedName>
    <alternativeName>
        <fullName evidence="8">Palmitoyl-protein hydrolase</fullName>
    </alternativeName>
</protein>
<dbReference type="EMBL" id="KQ085884">
    <property type="protein sequence ID" value="KLO19931.1"/>
    <property type="molecule type" value="Genomic_DNA"/>
</dbReference>
<proteinExistence type="inferred from homology"/>
<comment type="similarity">
    <text evidence="1">Belongs to the AB hydrolase superfamily. AB hydrolase 2 family.</text>
</comment>
<evidence type="ECO:0000256" key="4">
    <source>
        <dbReference type="ARBA" id="ARBA00022487"/>
    </source>
</evidence>
<keyword evidence="5" id="KW-0378">Hydrolase</keyword>
<evidence type="ECO:0000256" key="5">
    <source>
        <dbReference type="ARBA" id="ARBA00022801"/>
    </source>
</evidence>
<dbReference type="GO" id="GO:0008474">
    <property type="term" value="F:palmitoyl-(protein) hydrolase activity"/>
    <property type="evidence" value="ECO:0007669"/>
    <property type="project" value="UniProtKB-EC"/>
</dbReference>
<dbReference type="EC" id="3.1.2.22" evidence="2"/>
<organism evidence="11 12">
    <name type="scientific">Schizopora paradoxa</name>
    <dbReference type="NCBI Taxonomy" id="27342"/>
    <lineage>
        <taxon>Eukaryota</taxon>
        <taxon>Fungi</taxon>
        <taxon>Dikarya</taxon>
        <taxon>Basidiomycota</taxon>
        <taxon>Agaricomycotina</taxon>
        <taxon>Agaricomycetes</taxon>
        <taxon>Hymenochaetales</taxon>
        <taxon>Schizoporaceae</taxon>
        <taxon>Schizopora</taxon>
    </lineage>
</organism>
<dbReference type="GO" id="GO:0005737">
    <property type="term" value="C:cytoplasm"/>
    <property type="evidence" value="ECO:0007669"/>
    <property type="project" value="TreeGrafter"/>
</dbReference>
<evidence type="ECO:0000313" key="11">
    <source>
        <dbReference type="EMBL" id="KLO19931.1"/>
    </source>
</evidence>
<evidence type="ECO:0000256" key="7">
    <source>
        <dbReference type="ARBA" id="ARBA00029392"/>
    </source>
</evidence>
<evidence type="ECO:0000256" key="2">
    <source>
        <dbReference type="ARBA" id="ARBA00012423"/>
    </source>
</evidence>
<dbReference type="FunCoup" id="A0A0H2SS57">
    <property type="interactions" value="376"/>
</dbReference>
<sequence>MSAPLVVRATAKHTATVIFVHGLGDTGHGWKPIADMFRKDEGLQHIKWILPHAPVKPVTANMGMSMPTWRVNPFDIYSFGFDCAEDEKGMLDTRSRLEGLIKAEVEEGISQDRIVLGGFSQGGAMTLLTGLTIPAKLGGLAILSGWLPLRTKFKEMASDNVKDIPMFWGHGKNDPLVTYPKMGKASADFLVDELGVELVGAGQTTGVPKGLEFHGYEGVVHSASEEELEDLRSWLKRTVPKQD</sequence>
<keyword evidence="6" id="KW-0443">Lipid metabolism</keyword>
<dbReference type="Pfam" id="PF02230">
    <property type="entry name" value="Abhydrolase_2"/>
    <property type="match status" value="1"/>
</dbReference>
<evidence type="ECO:0000256" key="6">
    <source>
        <dbReference type="ARBA" id="ARBA00022832"/>
    </source>
</evidence>
<dbReference type="PANTHER" id="PTHR10655">
    <property type="entry name" value="LYSOPHOSPHOLIPASE-RELATED"/>
    <property type="match status" value="1"/>
</dbReference>
<dbReference type="GO" id="GO:0006631">
    <property type="term" value="P:fatty acid metabolic process"/>
    <property type="evidence" value="ECO:0007669"/>
    <property type="project" value="UniProtKB-KW"/>
</dbReference>
<comment type="catalytic activity">
    <reaction evidence="9">
        <text>S-hexadecanoyl-L-cysteinyl-[protein] + H2O = L-cysteinyl-[protein] + hexadecanoate + H(+)</text>
        <dbReference type="Rhea" id="RHEA:19233"/>
        <dbReference type="Rhea" id="RHEA-COMP:10131"/>
        <dbReference type="Rhea" id="RHEA-COMP:11032"/>
        <dbReference type="ChEBI" id="CHEBI:7896"/>
        <dbReference type="ChEBI" id="CHEBI:15377"/>
        <dbReference type="ChEBI" id="CHEBI:15378"/>
        <dbReference type="ChEBI" id="CHEBI:29950"/>
        <dbReference type="ChEBI" id="CHEBI:74151"/>
        <dbReference type="EC" id="3.1.2.22"/>
    </reaction>
</comment>
<dbReference type="PANTHER" id="PTHR10655:SF17">
    <property type="entry name" value="LYSOPHOSPHOLIPASE-LIKE PROTEIN 1"/>
    <property type="match status" value="1"/>
</dbReference>
<keyword evidence="6" id="KW-0276">Fatty acid metabolism</keyword>
<evidence type="ECO:0000256" key="8">
    <source>
        <dbReference type="ARBA" id="ARBA00031195"/>
    </source>
</evidence>
<gene>
    <name evidence="11" type="ORF">SCHPADRAFT_864580</name>
</gene>
<dbReference type="AlphaFoldDB" id="A0A0H2SS57"/>
<evidence type="ECO:0000256" key="3">
    <source>
        <dbReference type="ARBA" id="ARBA00014923"/>
    </source>
</evidence>
<dbReference type="Gene3D" id="3.40.50.1820">
    <property type="entry name" value="alpha/beta hydrolase"/>
    <property type="match status" value="1"/>
</dbReference>
<accession>A0A0H2SS57</accession>
<comment type="function">
    <text evidence="7">Hydrolyzes fatty acids from S-acylated cysteine residues in proteins with a strong preference for palmitoylated G-alpha proteins over other acyl substrates. Mediates the deacylation of G-alpha proteins such as GPA1 in vivo, but has weak or no activity toward palmitoylated Ras proteins. Has weak lysophospholipase activity in vitro; however such activity may not exist in vivo.</text>
</comment>
<dbReference type="STRING" id="27342.A0A0H2SS57"/>
<dbReference type="GO" id="GO:0052689">
    <property type="term" value="F:carboxylic ester hydrolase activity"/>
    <property type="evidence" value="ECO:0007669"/>
    <property type="project" value="UniProtKB-KW"/>
</dbReference>
<evidence type="ECO:0000313" key="12">
    <source>
        <dbReference type="Proteomes" id="UP000053477"/>
    </source>
</evidence>
<evidence type="ECO:0000259" key="10">
    <source>
        <dbReference type="Pfam" id="PF02230"/>
    </source>
</evidence>
<dbReference type="InParanoid" id="A0A0H2SS57"/>
<dbReference type="InterPro" id="IPR029058">
    <property type="entry name" value="AB_hydrolase_fold"/>
</dbReference>
<name>A0A0H2SS57_9AGAM</name>
<feature type="domain" description="Phospholipase/carboxylesterase/thioesterase" evidence="10">
    <location>
        <begin position="4"/>
        <end position="237"/>
    </location>
</feature>
<keyword evidence="4" id="KW-0719">Serine esterase</keyword>
<dbReference type="SUPFAM" id="SSF53474">
    <property type="entry name" value="alpha/beta-Hydrolases"/>
    <property type="match status" value="1"/>
</dbReference>
<dbReference type="InterPro" id="IPR050565">
    <property type="entry name" value="LYPA1-2/EST-like"/>
</dbReference>
<keyword evidence="12" id="KW-1185">Reference proteome</keyword>
<dbReference type="OrthoDB" id="2418081at2759"/>